<dbReference type="InterPro" id="IPR001584">
    <property type="entry name" value="Integrase_cat-core"/>
</dbReference>
<proteinExistence type="inferred from homology"/>
<dbReference type="PROSITE" id="PS50994">
    <property type="entry name" value="INTEGRASE"/>
    <property type="match status" value="1"/>
</dbReference>
<dbReference type="SUPFAM" id="SSF53098">
    <property type="entry name" value="Ribonuclease H-like"/>
    <property type="match status" value="1"/>
</dbReference>
<evidence type="ECO:0000313" key="4">
    <source>
        <dbReference type="Proteomes" id="UP001519307"/>
    </source>
</evidence>
<dbReference type="PANTHER" id="PTHR35004">
    <property type="entry name" value="TRANSPOSASE RV3428C-RELATED"/>
    <property type="match status" value="1"/>
</dbReference>
<dbReference type="NCBIfam" id="NF033546">
    <property type="entry name" value="transpos_IS21"/>
    <property type="match status" value="1"/>
</dbReference>
<dbReference type="InterPro" id="IPR036397">
    <property type="entry name" value="RNaseH_sf"/>
</dbReference>
<dbReference type="Gene3D" id="3.30.420.10">
    <property type="entry name" value="Ribonuclease H-like superfamily/Ribonuclease H"/>
    <property type="match status" value="1"/>
</dbReference>
<protein>
    <submittedName>
        <fullName evidence="3">Transposase/transposase-like protein</fullName>
    </submittedName>
</protein>
<dbReference type="InterPro" id="IPR054353">
    <property type="entry name" value="IstA-like_C"/>
</dbReference>
<keyword evidence="4" id="KW-1185">Reference proteome</keyword>
<name>A0ABS4KTD5_9CLOT</name>
<dbReference type="Pfam" id="PF22483">
    <property type="entry name" value="Mu-transpos_C_2"/>
    <property type="match status" value="1"/>
</dbReference>
<evidence type="ECO:0000259" key="2">
    <source>
        <dbReference type="PROSITE" id="PS50994"/>
    </source>
</evidence>
<dbReference type="EMBL" id="JAGGLM010000013">
    <property type="protein sequence ID" value="MBP2033316.1"/>
    <property type="molecule type" value="Genomic_DNA"/>
</dbReference>
<dbReference type="PANTHER" id="PTHR35004:SF7">
    <property type="entry name" value="INTEGRASE PROTEIN"/>
    <property type="match status" value="1"/>
</dbReference>
<dbReference type="Proteomes" id="UP001519307">
    <property type="component" value="Unassembled WGS sequence"/>
</dbReference>
<accession>A0ABS4KTD5</accession>
<feature type="domain" description="Integrase catalytic" evidence="2">
    <location>
        <begin position="145"/>
        <end position="320"/>
    </location>
</feature>
<evidence type="ECO:0000313" key="3">
    <source>
        <dbReference type="EMBL" id="MBP2033316.1"/>
    </source>
</evidence>
<evidence type="ECO:0000256" key="1">
    <source>
        <dbReference type="ARBA" id="ARBA00009277"/>
    </source>
</evidence>
<comment type="caution">
    <text evidence="3">The sequence shown here is derived from an EMBL/GenBank/DDBJ whole genome shotgun (WGS) entry which is preliminary data.</text>
</comment>
<reference evidence="3 4" key="1">
    <citation type="submission" date="2021-03" db="EMBL/GenBank/DDBJ databases">
        <title>Genomic Encyclopedia of Type Strains, Phase IV (KMG-IV): sequencing the most valuable type-strain genomes for metagenomic binning, comparative biology and taxonomic classification.</title>
        <authorList>
            <person name="Goeker M."/>
        </authorList>
    </citation>
    <scope>NUCLEOTIDE SEQUENCE [LARGE SCALE GENOMIC DNA]</scope>
    <source>
        <strain evidence="3 4">DSM 28783</strain>
    </source>
</reference>
<comment type="similarity">
    <text evidence="1">Belongs to the transposase IS21/IS408/IS1162 family.</text>
</comment>
<dbReference type="InterPro" id="IPR012337">
    <property type="entry name" value="RNaseH-like_sf"/>
</dbReference>
<gene>
    <name evidence="3" type="ORF">J2Z42_002019</name>
</gene>
<organism evidence="3 4">
    <name type="scientific">Clostridium algifaecis</name>
    <dbReference type="NCBI Taxonomy" id="1472040"/>
    <lineage>
        <taxon>Bacteria</taxon>
        <taxon>Bacillati</taxon>
        <taxon>Bacillota</taxon>
        <taxon>Clostridia</taxon>
        <taxon>Eubacteriales</taxon>
        <taxon>Clostridiaceae</taxon>
        <taxon>Clostridium</taxon>
    </lineage>
</organism>
<sequence>MNEKQDIILKHIREGKSQRQISKETGICRETIRKYVKDYENKLIEINHDLAEIDKINIIDDITAKPKYISSPRVKKALTDEVIERLEQFLKENEQKRLSGLSKQQKKKIDMYETLLEEGYRVSYPSVVNAVNSIERKKREAYIRQEYAPGDIVEFDFGVVKFKRNDGSIKEFQLAVFTAAYSNYRWARLFPKQNTGCFLEAHASFFKHIKGNHRTVVYDNTRVAVAKFVGHTEKEPTEALLKLSLYYKFRFRFCNAYSGNEKGHVERSVEFIRRKAFSGERTFTSLDEANAYLDEVLNKLNSRTLSNSNKSPFQLLDEEREYLLPDMPLYETATISDLRVNKYSTIMVDSCYYSVPDDYVGTMVRCKVYTTKILVFYNQEEIARHDKVYGLNLWHIDITHYAKTLFRKPKALVNSTAFNQMDTTLKEIYSKYFNNNEREFVKLIELVGNYGLVSVDNAIKDIQEVCPTNISVDKIEFICSRKDDPKIIYLEDHNDEIMNNSLNILKDFNSLLN</sequence>